<reference evidence="4" key="1">
    <citation type="submission" date="2013-04" db="EMBL/GenBank/DDBJ databases">
        <authorList>
            <person name="Qu J."/>
            <person name="Murali S.C."/>
            <person name="Bandaranaike D."/>
            <person name="Bellair M."/>
            <person name="Blankenburg K."/>
            <person name="Chao H."/>
            <person name="Dinh H."/>
            <person name="Doddapaneni H."/>
            <person name="Downs B."/>
            <person name="Dugan-Rocha S."/>
            <person name="Elkadiri S."/>
            <person name="Gnanaolivu R.D."/>
            <person name="Hernandez B."/>
            <person name="Javaid M."/>
            <person name="Jayaseelan J.C."/>
            <person name="Lee S."/>
            <person name="Li M."/>
            <person name="Ming W."/>
            <person name="Munidasa M."/>
            <person name="Muniz J."/>
            <person name="Nguyen L."/>
            <person name="Ongeri F."/>
            <person name="Osuji N."/>
            <person name="Pu L.-L."/>
            <person name="Puazo M."/>
            <person name="Qu C."/>
            <person name="Quiroz J."/>
            <person name="Raj R."/>
            <person name="Weissenberger G."/>
            <person name="Xin Y."/>
            <person name="Zou X."/>
            <person name="Han Y."/>
            <person name="Richards S."/>
            <person name="Worley K."/>
            <person name="Muzny D."/>
            <person name="Gibbs R."/>
        </authorList>
    </citation>
    <scope>NUCLEOTIDE SEQUENCE</scope>
    <source>
        <strain evidence="4">Sampled in the wild</strain>
    </source>
</reference>
<protein>
    <recommendedName>
        <fullName evidence="3">Disease resistance R13L4/SHOC-2-like LRR domain-containing protein</fullName>
    </recommendedName>
</protein>
<dbReference type="EMBL" id="KZ309116">
    <property type="protein sequence ID" value="KAG8237038.1"/>
    <property type="molecule type" value="Genomic_DNA"/>
</dbReference>
<dbReference type="PROSITE" id="PS51450">
    <property type="entry name" value="LRR"/>
    <property type="match status" value="2"/>
</dbReference>
<keyword evidence="2" id="KW-0677">Repeat</keyword>
<evidence type="ECO:0000259" key="3">
    <source>
        <dbReference type="Pfam" id="PF23598"/>
    </source>
</evidence>
<sequence>MVKYWAFQGTIRNLSPHLWRLSHLTVLYLNNNCLSRIPPDIGKLSNLQHLDLSNNKLRSLPSELGDLICLRVLSGSVPGKLKSVKKLRDGSVRNKSKNF</sequence>
<dbReference type="InterPro" id="IPR050216">
    <property type="entry name" value="LRR_domain-containing"/>
</dbReference>
<dbReference type="PANTHER" id="PTHR48051:SF1">
    <property type="entry name" value="RAS SUPPRESSOR PROTEIN 1"/>
    <property type="match status" value="1"/>
</dbReference>
<dbReference type="OrthoDB" id="1394818at2759"/>
<reference evidence="4" key="2">
    <citation type="submission" date="2017-10" db="EMBL/GenBank/DDBJ databases">
        <title>Ladona fulva Genome sequencing and assembly.</title>
        <authorList>
            <person name="Murali S."/>
            <person name="Richards S."/>
            <person name="Bandaranaike D."/>
            <person name="Bellair M."/>
            <person name="Blankenburg K."/>
            <person name="Chao H."/>
            <person name="Dinh H."/>
            <person name="Doddapaneni H."/>
            <person name="Dugan-Rocha S."/>
            <person name="Elkadiri S."/>
            <person name="Gnanaolivu R."/>
            <person name="Hernandez B."/>
            <person name="Skinner E."/>
            <person name="Javaid M."/>
            <person name="Lee S."/>
            <person name="Li M."/>
            <person name="Ming W."/>
            <person name="Munidasa M."/>
            <person name="Muniz J."/>
            <person name="Nguyen L."/>
            <person name="Hughes D."/>
            <person name="Osuji N."/>
            <person name="Pu L.-L."/>
            <person name="Puazo M."/>
            <person name="Qu C."/>
            <person name="Quiroz J."/>
            <person name="Raj R."/>
            <person name="Weissenberger G."/>
            <person name="Xin Y."/>
            <person name="Zou X."/>
            <person name="Han Y."/>
            <person name="Worley K."/>
            <person name="Muzny D."/>
            <person name="Gibbs R."/>
        </authorList>
    </citation>
    <scope>NUCLEOTIDE SEQUENCE</scope>
    <source>
        <strain evidence="4">Sampled in the wild</strain>
    </source>
</reference>
<gene>
    <name evidence="4" type="ORF">J437_LFUL015784</name>
</gene>
<dbReference type="AlphaFoldDB" id="A0A8K0KMJ8"/>
<dbReference type="Pfam" id="PF23598">
    <property type="entry name" value="LRR_14"/>
    <property type="match status" value="1"/>
</dbReference>
<evidence type="ECO:0000256" key="1">
    <source>
        <dbReference type="ARBA" id="ARBA00022614"/>
    </source>
</evidence>
<proteinExistence type="predicted"/>
<dbReference type="Proteomes" id="UP000792457">
    <property type="component" value="Unassembled WGS sequence"/>
</dbReference>
<name>A0A8K0KMJ8_LADFU</name>
<dbReference type="GO" id="GO:0005737">
    <property type="term" value="C:cytoplasm"/>
    <property type="evidence" value="ECO:0007669"/>
    <property type="project" value="TreeGrafter"/>
</dbReference>
<dbReference type="InterPro" id="IPR032675">
    <property type="entry name" value="LRR_dom_sf"/>
</dbReference>
<dbReference type="SMART" id="SM00369">
    <property type="entry name" value="LRR_TYP"/>
    <property type="match status" value="2"/>
</dbReference>
<keyword evidence="5" id="KW-1185">Reference proteome</keyword>
<accession>A0A8K0KMJ8</accession>
<dbReference type="Gene3D" id="3.80.10.10">
    <property type="entry name" value="Ribonuclease Inhibitor"/>
    <property type="match status" value="1"/>
</dbReference>
<evidence type="ECO:0000313" key="4">
    <source>
        <dbReference type="EMBL" id="KAG8237038.1"/>
    </source>
</evidence>
<comment type="caution">
    <text evidence="4">The sequence shown here is derived from an EMBL/GenBank/DDBJ whole genome shotgun (WGS) entry which is preliminary data.</text>
</comment>
<evidence type="ECO:0000313" key="5">
    <source>
        <dbReference type="Proteomes" id="UP000792457"/>
    </source>
</evidence>
<dbReference type="SUPFAM" id="SSF52058">
    <property type="entry name" value="L domain-like"/>
    <property type="match status" value="1"/>
</dbReference>
<evidence type="ECO:0000256" key="2">
    <source>
        <dbReference type="ARBA" id="ARBA00022737"/>
    </source>
</evidence>
<dbReference type="InterPro" id="IPR001611">
    <property type="entry name" value="Leu-rich_rpt"/>
</dbReference>
<feature type="domain" description="Disease resistance R13L4/SHOC-2-like LRR" evidence="3">
    <location>
        <begin position="16"/>
        <end position="98"/>
    </location>
</feature>
<keyword evidence="1" id="KW-0433">Leucine-rich repeat</keyword>
<organism evidence="4 5">
    <name type="scientific">Ladona fulva</name>
    <name type="common">Scarce chaser dragonfly</name>
    <name type="synonym">Libellula fulva</name>
    <dbReference type="NCBI Taxonomy" id="123851"/>
    <lineage>
        <taxon>Eukaryota</taxon>
        <taxon>Metazoa</taxon>
        <taxon>Ecdysozoa</taxon>
        <taxon>Arthropoda</taxon>
        <taxon>Hexapoda</taxon>
        <taxon>Insecta</taxon>
        <taxon>Pterygota</taxon>
        <taxon>Palaeoptera</taxon>
        <taxon>Odonata</taxon>
        <taxon>Epiprocta</taxon>
        <taxon>Anisoptera</taxon>
        <taxon>Libelluloidea</taxon>
        <taxon>Libellulidae</taxon>
        <taxon>Ladona</taxon>
    </lineage>
</organism>
<dbReference type="InterPro" id="IPR055414">
    <property type="entry name" value="LRR_R13L4/SHOC2-like"/>
</dbReference>
<dbReference type="InterPro" id="IPR003591">
    <property type="entry name" value="Leu-rich_rpt_typical-subtyp"/>
</dbReference>
<dbReference type="PANTHER" id="PTHR48051">
    <property type="match status" value="1"/>
</dbReference>